<sequence>MRLVTFFIGTFVLLTLADAVTTRLGIQAGHSELNPYSDTRSLWTLLRPELLIAVIGTASVALGSFLLHRNALLTSARDSQTFRTQFWQASNLPCAILVFLPMAIAVGRLLPVTSNLLLLTFGYSPWISFIHKVSRLVDLPLHNTMFLVQGVLFGLLAMPLTELIRRLMRTGSNVQ</sequence>
<accession>A0A5R8KCN2</accession>
<feature type="transmembrane region" description="Helical" evidence="1">
    <location>
        <begin position="89"/>
        <end position="110"/>
    </location>
</feature>
<keyword evidence="3" id="KW-1185">Reference proteome</keyword>
<dbReference type="RefSeq" id="WP_138087766.1">
    <property type="nucleotide sequence ID" value="NZ_VAUV01000014.1"/>
</dbReference>
<organism evidence="2 3">
    <name type="scientific">Phragmitibacter flavus</name>
    <dbReference type="NCBI Taxonomy" id="2576071"/>
    <lineage>
        <taxon>Bacteria</taxon>
        <taxon>Pseudomonadati</taxon>
        <taxon>Verrucomicrobiota</taxon>
        <taxon>Verrucomicrobiia</taxon>
        <taxon>Verrucomicrobiales</taxon>
        <taxon>Verrucomicrobiaceae</taxon>
        <taxon>Phragmitibacter</taxon>
    </lineage>
</organism>
<feature type="transmembrane region" description="Helical" evidence="1">
    <location>
        <begin position="50"/>
        <end position="68"/>
    </location>
</feature>
<protein>
    <submittedName>
        <fullName evidence="2">Uncharacterized protein</fullName>
    </submittedName>
</protein>
<gene>
    <name evidence="2" type="ORF">FEM03_18445</name>
</gene>
<evidence type="ECO:0000313" key="2">
    <source>
        <dbReference type="EMBL" id="TLD69349.1"/>
    </source>
</evidence>
<dbReference type="EMBL" id="VAUV01000014">
    <property type="protein sequence ID" value="TLD69349.1"/>
    <property type="molecule type" value="Genomic_DNA"/>
</dbReference>
<feature type="transmembrane region" description="Helical" evidence="1">
    <location>
        <begin position="146"/>
        <end position="164"/>
    </location>
</feature>
<dbReference type="AlphaFoldDB" id="A0A5R8KCN2"/>
<reference evidence="2 3" key="1">
    <citation type="submission" date="2019-05" db="EMBL/GenBank/DDBJ databases">
        <title>Verrucobacter flavum gen. nov., sp. nov. a new member of the family Verrucomicrobiaceae.</title>
        <authorList>
            <person name="Szuroczki S."/>
            <person name="Abbaszade G."/>
            <person name="Szabo A."/>
            <person name="Felfoldi T."/>
            <person name="Schumann P."/>
            <person name="Boka K."/>
            <person name="Keki Z."/>
            <person name="Toumi M."/>
            <person name="Toth E."/>
        </authorList>
    </citation>
    <scope>NUCLEOTIDE SEQUENCE [LARGE SCALE GENOMIC DNA]</scope>
    <source>
        <strain evidence="2 3">MG-N-17</strain>
    </source>
</reference>
<evidence type="ECO:0000256" key="1">
    <source>
        <dbReference type="SAM" id="Phobius"/>
    </source>
</evidence>
<dbReference type="Proteomes" id="UP000306196">
    <property type="component" value="Unassembled WGS sequence"/>
</dbReference>
<proteinExistence type="predicted"/>
<comment type="caution">
    <text evidence="2">The sequence shown here is derived from an EMBL/GenBank/DDBJ whole genome shotgun (WGS) entry which is preliminary data.</text>
</comment>
<keyword evidence="1" id="KW-0472">Membrane</keyword>
<keyword evidence="1" id="KW-1133">Transmembrane helix</keyword>
<keyword evidence="1" id="KW-0812">Transmembrane</keyword>
<name>A0A5R8KCN2_9BACT</name>
<evidence type="ECO:0000313" key="3">
    <source>
        <dbReference type="Proteomes" id="UP000306196"/>
    </source>
</evidence>